<dbReference type="PANTHER" id="PTHR34217:SF1">
    <property type="entry name" value="CARBOXYPEPTIDASE 1"/>
    <property type="match status" value="1"/>
</dbReference>
<accession>A0A7S3EEB6</accession>
<dbReference type="GO" id="GO:0004181">
    <property type="term" value="F:metallocarboxypeptidase activity"/>
    <property type="evidence" value="ECO:0007669"/>
    <property type="project" value="InterPro"/>
</dbReference>
<dbReference type="Pfam" id="PF02074">
    <property type="entry name" value="Peptidase_M32"/>
    <property type="match status" value="1"/>
</dbReference>
<dbReference type="Gene3D" id="1.10.1370.30">
    <property type="match status" value="1"/>
</dbReference>
<name>A0A7S3EEB6_9RHOD</name>
<organism evidence="2">
    <name type="scientific">Rhodosorus marinus</name>
    <dbReference type="NCBI Taxonomy" id="101924"/>
    <lineage>
        <taxon>Eukaryota</taxon>
        <taxon>Rhodophyta</taxon>
        <taxon>Stylonematophyceae</taxon>
        <taxon>Stylonematales</taxon>
        <taxon>Stylonemataceae</taxon>
        <taxon>Rhodosorus</taxon>
    </lineage>
</organism>
<feature type="active site" description="Proton donor/acceptor" evidence="1">
    <location>
        <position position="302"/>
    </location>
</feature>
<proteinExistence type="predicted"/>
<dbReference type="SUPFAM" id="SSF55486">
    <property type="entry name" value="Metalloproteases ('zincins'), catalytic domain"/>
    <property type="match status" value="1"/>
</dbReference>
<dbReference type="CDD" id="cd06460">
    <property type="entry name" value="M32_Taq"/>
    <property type="match status" value="1"/>
</dbReference>
<dbReference type="AlphaFoldDB" id="A0A7S3EEB6"/>
<dbReference type="PANTHER" id="PTHR34217">
    <property type="entry name" value="METAL-DEPENDENT CARBOXYPEPTIDASE"/>
    <property type="match status" value="1"/>
</dbReference>
<sequence length="541" mass="60282">MYRSGFVGSGGVVGRAAGLRRIVCVRMVSTSATTPKMAYAELCDRLKEISYLGGVAGLLGWDEQVMLPEGGMTARGKQKAALAATLHDKRTDSKLGELIATAESDVQALGLMEQANVRDARIAYDRHTKLSRELAAREAELGVEGFIAWKKAREESDFSIFAPVLQEIVDLRKEIASVTKPEWDAYDACIDLFERGMTSARLTEIFDELKAGLVPLLNEIRGALEAQPELPSGLKGSEDWDTKKQAELSRQIAEALGFDFQRGRLDVSVHPFTGGSDPADVRITTRYSSDNPWEGIMGTVHEVGHAMYEQGRNEEFSGLPVSSALSLGAHESQSLFWERYVGQSLGFWEFASKAVHEIFPHTSSIPAKEFYRGVNRVMPNCFIRVETDEVTYPLHVILRFELEKGIMDGSIALEDVPRRWNDKFEEYLGVRPDSDANGVLQDVHWSGGAIGYFPTYTLGAIAGAQWFYAVKKEFPDLNEKMAKGEFSEVKKWLNENVHSVGSLHSSLDELLESVTGEPLNVKYFLQYLNDKYRAYYGLESD</sequence>
<evidence type="ECO:0000313" key="2">
    <source>
        <dbReference type="EMBL" id="CAE0048643.1"/>
    </source>
</evidence>
<reference evidence="2" key="1">
    <citation type="submission" date="2021-01" db="EMBL/GenBank/DDBJ databases">
        <authorList>
            <person name="Corre E."/>
            <person name="Pelletier E."/>
            <person name="Niang G."/>
            <person name="Scheremetjew M."/>
            <person name="Finn R."/>
            <person name="Kale V."/>
            <person name="Holt S."/>
            <person name="Cochrane G."/>
            <person name="Meng A."/>
            <person name="Brown T."/>
            <person name="Cohen L."/>
        </authorList>
    </citation>
    <scope>NUCLEOTIDE SEQUENCE</scope>
    <source>
        <strain evidence="2">CCMP 769</strain>
    </source>
</reference>
<dbReference type="EMBL" id="HBHW01021566">
    <property type="protein sequence ID" value="CAE0048643.1"/>
    <property type="molecule type" value="Transcribed_RNA"/>
</dbReference>
<evidence type="ECO:0008006" key="3">
    <source>
        <dbReference type="Google" id="ProtNLM"/>
    </source>
</evidence>
<evidence type="ECO:0000256" key="1">
    <source>
        <dbReference type="PIRSR" id="PIRSR006615-2"/>
    </source>
</evidence>
<dbReference type="InterPro" id="IPR001333">
    <property type="entry name" value="Peptidase_M32_Taq"/>
</dbReference>
<dbReference type="PIRSF" id="PIRSF006615">
    <property type="entry name" value="Zn_crbxpep_Taq"/>
    <property type="match status" value="1"/>
</dbReference>
<protein>
    <recommendedName>
        <fullName evidence="3">Carboxypeptidase Taq</fullName>
    </recommendedName>
</protein>
<dbReference type="PRINTS" id="PR00998">
    <property type="entry name" value="CRBOXYPTASET"/>
</dbReference>
<dbReference type="PROSITE" id="PS52034">
    <property type="entry name" value="PEPTIDASE_M32"/>
    <property type="match status" value="1"/>
</dbReference>
<gene>
    <name evidence="2" type="ORF">RMAR00112_LOCUS16638</name>
</gene>
<dbReference type="GO" id="GO:0006508">
    <property type="term" value="P:proteolysis"/>
    <property type="evidence" value="ECO:0007669"/>
    <property type="project" value="InterPro"/>
</dbReference>